<evidence type="ECO:0000313" key="2">
    <source>
        <dbReference type="EMBL" id="VVO22183.1"/>
    </source>
</evidence>
<feature type="region of interest" description="Disordered" evidence="1">
    <location>
        <begin position="74"/>
        <end position="106"/>
    </location>
</feature>
<evidence type="ECO:0008006" key="4">
    <source>
        <dbReference type="Google" id="ProtNLM"/>
    </source>
</evidence>
<dbReference type="EMBL" id="CABVHY010000023">
    <property type="protein sequence ID" value="VVO22183.1"/>
    <property type="molecule type" value="Genomic_DNA"/>
</dbReference>
<protein>
    <recommendedName>
        <fullName evidence="4">Prophage PssSM-03</fullName>
    </recommendedName>
</protein>
<dbReference type="AlphaFoldDB" id="A0A5E7E6H1"/>
<sequence>MKKSHGPAFKKEVIPLKQCPACRGRAVISGVFHQIDCHQCNASGWVAESTGEALPVSDLVTQLSLMLQQSARETQELRRSIPSGGPQAQYEQNNRRGAGGTNYTGD</sequence>
<proteinExistence type="predicted"/>
<gene>
    <name evidence="2" type="ORF">PS723_04300</name>
</gene>
<reference evidence="2 3" key="1">
    <citation type="submission" date="2019-09" db="EMBL/GenBank/DDBJ databases">
        <authorList>
            <person name="Chandra G."/>
            <person name="Truman W A."/>
        </authorList>
    </citation>
    <scope>NUCLEOTIDE SEQUENCE [LARGE SCALE GENOMIC DNA]</scope>
    <source>
        <strain evidence="2">PS723</strain>
    </source>
</reference>
<accession>A0A5E7E6H1</accession>
<dbReference type="Proteomes" id="UP000379480">
    <property type="component" value="Unassembled WGS sequence"/>
</dbReference>
<feature type="compositionally biased region" description="Gly residues" evidence="1">
    <location>
        <begin position="97"/>
        <end position="106"/>
    </location>
</feature>
<evidence type="ECO:0000256" key="1">
    <source>
        <dbReference type="SAM" id="MobiDB-lite"/>
    </source>
</evidence>
<organism evidence="2 3">
    <name type="scientific">Pseudomonas fluorescens</name>
    <dbReference type="NCBI Taxonomy" id="294"/>
    <lineage>
        <taxon>Bacteria</taxon>
        <taxon>Pseudomonadati</taxon>
        <taxon>Pseudomonadota</taxon>
        <taxon>Gammaproteobacteria</taxon>
        <taxon>Pseudomonadales</taxon>
        <taxon>Pseudomonadaceae</taxon>
        <taxon>Pseudomonas</taxon>
    </lineage>
</organism>
<evidence type="ECO:0000313" key="3">
    <source>
        <dbReference type="Proteomes" id="UP000379480"/>
    </source>
</evidence>
<name>A0A5E7E6H1_PSEFL</name>
<dbReference type="OrthoDB" id="7031870at2"/>
<dbReference type="RefSeq" id="WP_150805626.1">
    <property type="nucleotide sequence ID" value="NZ_CABVHY010000023.1"/>
</dbReference>